<reference evidence="4" key="1">
    <citation type="submission" date="2025-08" db="UniProtKB">
        <authorList>
            <consortium name="Ensembl"/>
        </authorList>
    </citation>
    <scope>IDENTIFICATION</scope>
</reference>
<dbReference type="InterPro" id="IPR019566">
    <property type="entry name" value="MYP0_C"/>
</dbReference>
<keyword evidence="2" id="KW-0472">Membrane</keyword>
<sequence>MEKKKTLQTTIFYLILSSFYITYTPVLFALLDHSGSTKTVSKTKSNGIGESHQNKN</sequence>
<keyword evidence="5" id="KW-1185">Reference proteome</keyword>
<accession>A0A8C6MXJ5</accession>
<evidence type="ECO:0000256" key="1">
    <source>
        <dbReference type="SAM" id="MobiDB-lite"/>
    </source>
</evidence>
<name>A0A8C6MXJ5_MUSSI</name>
<reference evidence="4" key="2">
    <citation type="submission" date="2025-09" db="UniProtKB">
        <authorList>
            <consortium name="Ensembl"/>
        </authorList>
    </citation>
    <scope>IDENTIFICATION</scope>
</reference>
<keyword evidence="2" id="KW-1133">Transmembrane helix</keyword>
<evidence type="ECO:0000256" key="2">
    <source>
        <dbReference type="SAM" id="Phobius"/>
    </source>
</evidence>
<evidence type="ECO:0000313" key="4">
    <source>
        <dbReference type="Ensembl" id="ENSMSIP00000020395.1"/>
    </source>
</evidence>
<dbReference type="Pfam" id="PF10570">
    <property type="entry name" value="Myelin-PO_C"/>
    <property type="match status" value="1"/>
</dbReference>
<evidence type="ECO:0000259" key="3">
    <source>
        <dbReference type="Pfam" id="PF10570"/>
    </source>
</evidence>
<keyword evidence="2" id="KW-0812">Transmembrane</keyword>
<feature type="transmembrane region" description="Helical" evidence="2">
    <location>
        <begin position="12"/>
        <end position="31"/>
    </location>
</feature>
<dbReference type="Ensembl" id="ENSMSIT00000025755.1">
    <property type="protein sequence ID" value="ENSMSIP00000020395.1"/>
    <property type="gene ID" value="ENSMSIG00000017326.1"/>
</dbReference>
<evidence type="ECO:0000313" key="5">
    <source>
        <dbReference type="Proteomes" id="UP000694415"/>
    </source>
</evidence>
<proteinExistence type="predicted"/>
<protein>
    <recommendedName>
        <fullName evidence="3">Myelin protein P0 C-terminal domain-containing protein</fullName>
    </recommendedName>
</protein>
<dbReference type="AlphaFoldDB" id="A0A8C6MXJ5"/>
<organism evidence="4 5">
    <name type="scientific">Mus spicilegus</name>
    <name type="common">Mound-building mouse</name>
    <dbReference type="NCBI Taxonomy" id="10103"/>
    <lineage>
        <taxon>Eukaryota</taxon>
        <taxon>Metazoa</taxon>
        <taxon>Chordata</taxon>
        <taxon>Craniata</taxon>
        <taxon>Vertebrata</taxon>
        <taxon>Euteleostomi</taxon>
        <taxon>Mammalia</taxon>
        <taxon>Eutheria</taxon>
        <taxon>Euarchontoglires</taxon>
        <taxon>Glires</taxon>
        <taxon>Rodentia</taxon>
        <taxon>Myomorpha</taxon>
        <taxon>Muroidea</taxon>
        <taxon>Muridae</taxon>
        <taxon>Murinae</taxon>
        <taxon>Mus</taxon>
        <taxon>Mus</taxon>
    </lineage>
</organism>
<feature type="region of interest" description="Disordered" evidence="1">
    <location>
        <begin position="37"/>
        <end position="56"/>
    </location>
</feature>
<feature type="domain" description="Myelin protein P0 C-terminal" evidence="3">
    <location>
        <begin position="23"/>
        <end position="55"/>
    </location>
</feature>
<dbReference type="Proteomes" id="UP000694415">
    <property type="component" value="Unplaced"/>
</dbReference>